<accession>A0ACC4AEK2</accession>
<comment type="caution">
    <text evidence="1">The sequence shown here is derived from an EMBL/GenBank/DDBJ whole genome shotgun (WGS) entry which is preliminary data.</text>
</comment>
<gene>
    <name evidence="1" type="ORF">D5086_033974</name>
</gene>
<name>A0ACC4AEK2_POPAL</name>
<evidence type="ECO:0000313" key="1">
    <source>
        <dbReference type="EMBL" id="KAL3564581.1"/>
    </source>
</evidence>
<proteinExistence type="predicted"/>
<reference evidence="1 2" key="1">
    <citation type="journal article" date="2024" name="Plant Biotechnol. J.">
        <title>Genome and CRISPR/Cas9 system of a widespread forest tree (Populus alba) in the world.</title>
        <authorList>
            <person name="Liu Y.J."/>
            <person name="Jiang P.F."/>
            <person name="Han X.M."/>
            <person name="Li X.Y."/>
            <person name="Wang H.M."/>
            <person name="Wang Y.J."/>
            <person name="Wang X.X."/>
            <person name="Zeng Q.Y."/>
        </authorList>
    </citation>
    <scope>NUCLEOTIDE SEQUENCE [LARGE SCALE GENOMIC DNA]</scope>
    <source>
        <strain evidence="2">cv. PAL-ZL1</strain>
    </source>
</reference>
<dbReference type="EMBL" id="RCHU02000026">
    <property type="protein sequence ID" value="KAL3564581.1"/>
    <property type="molecule type" value="Genomic_DNA"/>
</dbReference>
<organism evidence="1 2">
    <name type="scientific">Populus alba</name>
    <name type="common">White poplar</name>
    <dbReference type="NCBI Taxonomy" id="43335"/>
    <lineage>
        <taxon>Eukaryota</taxon>
        <taxon>Viridiplantae</taxon>
        <taxon>Streptophyta</taxon>
        <taxon>Embryophyta</taxon>
        <taxon>Tracheophyta</taxon>
        <taxon>Spermatophyta</taxon>
        <taxon>Magnoliopsida</taxon>
        <taxon>eudicotyledons</taxon>
        <taxon>Gunneridae</taxon>
        <taxon>Pentapetalae</taxon>
        <taxon>rosids</taxon>
        <taxon>fabids</taxon>
        <taxon>Malpighiales</taxon>
        <taxon>Salicaceae</taxon>
        <taxon>Saliceae</taxon>
        <taxon>Populus</taxon>
    </lineage>
</organism>
<dbReference type="Proteomes" id="UP000309997">
    <property type="component" value="Unassembled WGS sequence"/>
</dbReference>
<keyword evidence="2" id="KW-1185">Reference proteome</keyword>
<protein>
    <submittedName>
        <fullName evidence="1">Uncharacterized protein</fullName>
    </submittedName>
</protein>
<sequence>MHQGRIKLENENSGHTNQLHFLSQVDRIILVHEGTVKEEGTFEDLSNNGMLFRKLMGNAGKMEEYEEQENNEIVDNKTSSKQVANGVMNNLPKNVSGTKKPKEGKSVLIKQEERETGVVNLKVLTRTKDKILLVCSMILAPMFILSSLMQHFDFEISSFIVMDTVTSTAREVKRLDSITRSPVYAQFGEALNGLSTIRAYKAYDRMASINGKSMDNNVRYTLVNMGANRWLAIRLETLGGIMIWFTATFAVMQNGRADNQQAFASTMGLLLKLERGRILIDDCDIAKFGLMDLRKVLGIIPQSPVLFSGTALLTMMVIFGRLWRGLIRRCIFCFQRLILSSSITIARQLRGFILV</sequence>
<evidence type="ECO:0000313" key="2">
    <source>
        <dbReference type="Proteomes" id="UP000309997"/>
    </source>
</evidence>